<evidence type="ECO:0000313" key="3">
    <source>
        <dbReference type="EMBL" id="SHJ61401.1"/>
    </source>
</evidence>
<reference evidence="3 4" key="1">
    <citation type="submission" date="2016-11" db="EMBL/GenBank/DDBJ databases">
        <authorList>
            <person name="Jaros S."/>
            <person name="Januszkiewicz K."/>
            <person name="Wedrychowicz H."/>
        </authorList>
    </citation>
    <scope>NUCLEOTIDE SEQUENCE [LARGE SCALE GENOMIC DNA]</scope>
    <source>
        <strain evidence="3 4">DSM 18772</strain>
    </source>
</reference>
<keyword evidence="1" id="KW-0175">Coiled coil</keyword>
<evidence type="ECO:0008006" key="5">
    <source>
        <dbReference type="Google" id="ProtNLM"/>
    </source>
</evidence>
<proteinExistence type="predicted"/>
<accession>A0A1M6KR58</accession>
<gene>
    <name evidence="3" type="ORF">SAMN02745181_2182</name>
</gene>
<dbReference type="STRING" id="1123071.SAMN02745181_2182"/>
<feature type="coiled-coil region" evidence="1">
    <location>
        <begin position="361"/>
        <end position="424"/>
    </location>
</feature>
<dbReference type="EMBL" id="FQYR01000004">
    <property type="protein sequence ID" value="SHJ61401.1"/>
    <property type="molecule type" value="Genomic_DNA"/>
</dbReference>
<organism evidence="3 4">
    <name type="scientific">Rubritalea squalenifaciens DSM 18772</name>
    <dbReference type="NCBI Taxonomy" id="1123071"/>
    <lineage>
        <taxon>Bacteria</taxon>
        <taxon>Pseudomonadati</taxon>
        <taxon>Verrucomicrobiota</taxon>
        <taxon>Verrucomicrobiia</taxon>
        <taxon>Verrucomicrobiales</taxon>
        <taxon>Rubritaleaceae</taxon>
        <taxon>Rubritalea</taxon>
    </lineage>
</organism>
<dbReference type="Proteomes" id="UP000184510">
    <property type="component" value="Unassembled WGS sequence"/>
</dbReference>
<keyword evidence="2" id="KW-0732">Signal</keyword>
<evidence type="ECO:0000256" key="2">
    <source>
        <dbReference type="SAM" id="SignalP"/>
    </source>
</evidence>
<feature type="chain" id="PRO_5012816363" description="Outer membrane efflux protein" evidence="2">
    <location>
        <begin position="28"/>
        <end position="433"/>
    </location>
</feature>
<keyword evidence="4" id="KW-1185">Reference proteome</keyword>
<feature type="signal peptide" evidence="2">
    <location>
        <begin position="1"/>
        <end position="27"/>
    </location>
</feature>
<dbReference type="SUPFAM" id="SSF56954">
    <property type="entry name" value="Outer membrane efflux proteins (OEP)"/>
    <property type="match status" value="1"/>
</dbReference>
<evidence type="ECO:0000313" key="4">
    <source>
        <dbReference type="Proteomes" id="UP000184510"/>
    </source>
</evidence>
<dbReference type="AlphaFoldDB" id="A0A1M6KR58"/>
<evidence type="ECO:0000256" key="1">
    <source>
        <dbReference type="SAM" id="Coils"/>
    </source>
</evidence>
<sequence length="433" mass="49462">MVSSLSKSLRCTTALSCIFLFSLPACVDSRLSERLNAHQLDQQAAHADLKSKVFSQDYTSLRWNEAVKMAQERNLNYKSQQFSYYQTTQRRSKLWKGLVPRVFTYVNISSSIDEIADITSDDLSLNIASSLNIPNPVQFYSQLYSIALLEIQSKHQLEIQRRQLVIQLYSLFIQHQELERRTQELIELGKSLESLSPNKLITAIETLEAGKTQVINARERLRVSTNSMLNTPGKNWKLTGAIPKISYEKKIDKLSFKNGYGLIGLKLQAIQIEGILISKLDAQISRLPSISVGMTSPQLYSNNSEQNFQFNAADYELFTGLSKSIDLTDIFSTENIRNANFRAKTSRDQLLLSMESEISRLESTKALYKRLIQRRETIRKQVNTGLSADTVALPALVSQQIRTYQSAQKELESLEKQITQLDIQLWVWDDTKW</sequence>
<protein>
    <recommendedName>
        <fullName evidence="5">Outer membrane efflux protein</fullName>
    </recommendedName>
</protein>
<dbReference type="InParanoid" id="A0A1M6KR58"/>
<name>A0A1M6KR58_9BACT</name>